<comment type="caution">
    <text evidence="1">The sequence shown here is derived from an EMBL/GenBank/DDBJ whole genome shotgun (WGS) entry which is preliminary data.</text>
</comment>
<dbReference type="Gene3D" id="3.90.550.50">
    <property type="match status" value="1"/>
</dbReference>
<evidence type="ECO:0000313" key="1">
    <source>
        <dbReference type="EMBL" id="KAK0512664.1"/>
    </source>
</evidence>
<dbReference type="Pfam" id="PF04646">
    <property type="entry name" value="DUF604"/>
    <property type="match status" value="1"/>
</dbReference>
<name>A0AA39R2J8_9LECA</name>
<accession>A0AA39R2J8</accession>
<sequence>MLLRTKSIIAALALLSLLSVTLIAHLLSRRGPPAAEWIPSLKGQHVEPCPDKLDWLESLDLTYPIRYAHRDVIINPSPDMKRTSLTKLDKSLFPVFQTIDLTKDPKVELKHCAEPLVLDVPASKKEPTDASHVIFGISTTLKRLDDSITQLLRWLPHTHARLFVIVIESERVDTPEDQEDILAVAADPAQKEALQSKMRGLGMDVTLVEPLGLQDSFSEKYFSLVKIMYDNRNEKTLWTSLLDDDTFFPSVSAIVSMLSKYDPHEKHYIGGLSEDWWSVAHYGMMAFGGAGIFLSEAMAEILANNYQLCKESSHTSAGDIRVLECIILLTDTKLTNERDLHQIDLDGDLSGIYESGRLSLSLHHWKTRGGGGGRGVSLPQMHLVADVCGDCFLQRWQFGNDMVLTNGYSISFYPDGGLKSINLEAAEETWAEPASVEGSFNRGVAHSLAPIRPKLMLEDEKIQYRLIDSAVVKGGVRQSYLHEGVGEHIDSLLEVFWISEKGENPA</sequence>
<reference evidence="1" key="1">
    <citation type="submission" date="2023-03" db="EMBL/GenBank/DDBJ databases">
        <title>Complete genome of Cladonia borealis.</title>
        <authorList>
            <person name="Park H."/>
        </authorList>
    </citation>
    <scope>NUCLEOTIDE SEQUENCE</scope>
    <source>
        <strain evidence="1">ANT050790</strain>
    </source>
</reference>
<dbReference type="InterPro" id="IPR006740">
    <property type="entry name" value="DUF604"/>
</dbReference>
<dbReference type="EMBL" id="JAFEKC020000009">
    <property type="protein sequence ID" value="KAK0512664.1"/>
    <property type="molecule type" value="Genomic_DNA"/>
</dbReference>
<protein>
    <recommendedName>
        <fullName evidence="3">Glycosyltransferase family 31 protein</fullName>
    </recommendedName>
</protein>
<proteinExistence type="predicted"/>
<keyword evidence="2" id="KW-1185">Reference proteome</keyword>
<gene>
    <name evidence="1" type="ORF">JMJ35_004681</name>
</gene>
<organism evidence="1 2">
    <name type="scientific">Cladonia borealis</name>
    <dbReference type="NCBI Taxonomy" id="184061"/>
    <lineage>
        <taxon>Eukaryota</taxon>
        <taxon>Fungi</taxon>
        <taxon>Dikarya</taxon>
        <taxon>Ascomycota</taxon>
        <taxon>Pezizomycotina</taxon>
        <taxon>Lecanoromycetes</taxon>
        <taxon>OSLEUM clade</taxon>
        <taxon>Lecanoromycetidae</taxon>
        <taxon>Lecanorales</taxon>
        <taxon>Lecanorineae</taxon>
        <taxon>Cladoniaceae</taxon>
        <taxon>Cladonia</taxon>
    </lineage>
</organism>
<dbReference type="AlphaFoldDB" id="A0AA39R2J8"/>
<evidence type="ECO:0000313" key="2">
    <source>
        <dbReference type="Proteomes" id="UP001166286"/>
    </source>
</evidence>
<evidence type="ECO:0008006" key="3">
    <source>
        <dbReference type="Google" id="ProtNLM"/>
    </source>
</evidence>
<dbReference type="Proteomes" id="UP001166286">
    <property type="component" value="Unassembled WGS sequence"/>
</dbReference>
<dbReference type="PANTHER" id="PTHR10811">
    <property type="entry name" value="FRINGE-RELATED"/>
    <property type="match status" value="1"/>
</dbReference>